<keyword evidence="4" id="KW-1185">Reference proteome</keyword>
<proteinExistence type="inferred from homology"/>
<dbReference type="Gene3D" id="3.40.190.10">
    <property type="entry name" value="Periplasmic binding protein-like II"/>
    <property type="match status" value="1"/>
</dbReference>
<organism evidence="3 4">
    <name type="scientific">Ottowia thiooxydans</name>
    <dbReference type="NCBI Taxonomy" id="219182"/>
    <lineage>
        <taxon>Bacteria</taxon>
        <taxon>Pseudomonadati</taxon>
        <taxon>Pseudomonadota</taxon>
        <taxon>Betaproteobacteria</taxon>
        <taxon>Burkholderiales</taxon>
        <taxon>Comamonadaceae</taxon>
        <taxon>Ottowia</taxon>
    </lineage>
</organism>
<dbReference type="InterPro" id="IPR042100">
    <property type="entry name" value="Bug_dom1"/>
</dbReference>
<name>A0ABV2Q8S3_9BURK</name>
<feature type="chain" id="PRO_5045964506" evidence="2">
    <location>
        <begin position="39"/>
        <end position="339"/>
    </location>
</feature>
<evidence type="ECO:0000256" key="1">
    <source>
        <dbReference type="ARBA" id="ARBA00006987"/>
    </source>
</evidence>
<keyword evidence="3" id="KW-0675">Receptor</keyword>
<dbReference type="InterPro" id="IPR005064">
    <property type="entry name" value="BUG"/>
</dbReference>
<dbReference type="Pfam" id="PF03401">
    <property type="entry name" value="TctC"/>
    <property type="match status" value="1"/>
</dbReference>
<comment type="similarity">
    <text evidence="1">Belongs to the UPF0065 (bug) family.</text>
</comment>
<dbReference type="SUPFAM" id="SSF53850">
    <property type="entry name" value="Periplasmic binding protein-like II"/>
    <property type="match status" value="1"/>
</dbReference>
<feature type="signal peptide" evidence="2">
    <location>
        <begin position="1"/>
        <end position="38"/>
    </location>
</feature>
<dbReference type="Proteomes" id="UP001549320">
    <property type="component" value="Unassembled WGS sequence"/>
</dbReference>
<reference evidence="3 4" key="1">
    <citation type="submission" date="2024-06" db="EMBL/GenBank/DDBJ databases">
        <title>Sorghum-associated microbial communities from plants grown in Nebraska, USA.</title>
        <authorList>
            <person name="Schachtman D."/>
        </authorList>
    </citation>
    <scope>NUCLEOTIDE SEQUENCE [LARGE SCALE GENOMIC DNA]</scope>
    <source>
        <strain evidence="3 4">2709</strain>
    </source>
</reference>
<dbReference type="EMBL" id="JBEPSH010000005">
    <property type="protein sequence ID" value="MET4577446.1"/>
    <property type="molecule type" value="Genomic_DNA"/>
</dbReference>
<dbReference type="CDD" id="cd07012">
    <property type="entry name" value="PBP2_Bug_TTT"/>
    <property type="match status" value="1"/>
</dbReference>
<evidence type="ECO:0000313" key="4">
    <source>
        <dbReference type="Proteomes" id="UP001549320"/>
    </source>
</evidence>
<dbReference type="PANTHER" id="PTHR42928:SF5">
    <property type="entry name" value="BLR1237 PROTEIN"/>
    <property type="match status" value="1"/>
</dbReference>
<evidence type="ECO:0000313" key="3">
    <source>
        <dbReference type="EMBL" id="MET4577446.1"/>
    </source>
</evidence>
<dbReference type="RefSeq" id="WP_354443851.1">
    <property type="nucleotide sequence ID" value="NZ_JBEPSH010000005.1"/>
</dbReference>
<dbReference type="PANTHER" id="PTHR42928">
    <property type="entry name" value="TRICARBOXYLATE-BINDING PROTEIN"/>
    <property type="match status" value="1"/>
</dbReference>
<dbReference type="PIRSF" id="PIRSF017082">
    <property type="entry name" value="YflP"/>
    <property type="match status" value="1"/>
</dbReference>
<keyword evidence="2" id="KW-0732">Signal</keyword>
<sequence length="339" mass="35400">MQITPLLRALRAFPQPLRLAANALALGCALLIAPTMAAADVYPSKPISMVVPFPAGGATDAAARLVATHLGQVLGQPIAVDNVAGAGGAIAAQKTLRSAPDGYTILAGTVNDVVLAPITNPSAGYTFDNFTPIGAIGSTAFVMVANPKLPAQNIDELLAYVRKNPGKVNVGIPGVGTLQHVAASMLEQQAKLSWTTVPYKGAAPLNADLLGGQIDAAVVTLPSAVPYIKEGKFRSLGLMSQQRDEVNKDIATINEGREIKGFSTEAWLGLFAPAKLSPALGQKLNGALLQALAKPEVREGLGKLGFRTGVADTPTQFRQLIERDDARFRKATAGLKLDR</sequence>
<dbReference type="Gene3D" id="3.40.190.150">
    <property type="entry name" value="Bordetella uptake gene, domain 1"/>
    <property type="match status" value="1"/>
</dbReference>
<accession>A0ABV2Q8S3</accession>
<comment type="caution">
    <text evidence="3">The sequence shown here is derived from an EMBL/GenBank/DDBJ whole genome shotgun (WGS) entry which is preliminary data.</text>
</comment>
<gene>
    <name evidence="3" type="ORF">ABIE13_002557</name>
</gene>
<protein>
    <submittedName>
        <fullName evidence="3">Tripartite-type tricarboxylate transporter receptor subunit TctC</fullName>
    </submittedName>
</protein>
<evidence type="ECO:0000256" key="2">
    <source>
        <dbReference type="SAM" id="SignalP"/>
    </source>
</evidence>